<accession>A0AA36I2Y5</accession>
<reference evidence="2" key="1">
    <citation type="submission" date="2023-08" db="EMBL/GenBank/DDBJ databases">
        <authorList>
            <person name="Chen Y."/>
            <person name="Shah S."/>
            <person name="Dougan E. K."/>
            <person name="Thang M."/>
            <person name="Chan C."/>
        </authorList>
    </citation>
    <scope>NUCLEOTIDE SEQUENCE</scope>
</reference>
<keyword evidence="1" id="KW-0812">Transmembrane</keyword>
<feature type="transmembrane region" description="Helical" evidence="1">
    <location>
        <begin position="33"/>
        <end position="50"/>
    </location>
</feature>
<dbReference type="Proteomes" id="UP001178507">
    <property type="component" value="Unassembled WGS sequence"/>
</dbReference>
<gene>
    <name evidence="2" type="ORF">EVOR1521_LOCUS7542</name>
</gene>
<keyword evidence="3" id="KW-1185">Reference proteome</keyword>
<keyword evidence="1" id="KW-1133">Transmembrane helix</keyword>
<dbReference type="AlphaFoldDB" id="A0AA36I2Y5"/>
<sequence>MWREAKFADCAAEMGGGTYQQLGRTGSRCQQNFGIGQLRFLFMFGILYIGQIERARKMMDLADRAHKFLTVSARQSRPLTPLEG</sequence>
<evidence type="ECO:0000256" key="1">
    <source>
        <dbReference type="SAM" id="Phobius"/>
    </source>
</evidence>
<dbReference type="EMBL" id="CAUJNA010000610">
    <property type="protein sequence ID" value="CAJ1379238.1"/>
    <property type="molecule type" value="Genomic_DNA"/>
</dbReference>
<comment type="caution">
    <text evidence="2">The sequence shown here is derived from an EMBL/GenBank/DDBJ whole genome shotgun (WGS) entry which is preliminary data.</text>
</comment>
<evidence type="ECO:0000313" key="2">
    <source>
        <dbReference type="EMBL" id="CAJ1379238.1"/>
    </source>
</evidence>
<protein>
    <submittedName>
        <fullName evidence="2">Uncharacterized protein</fullName>
    </submittedName>
</protein>
<name>A0AA36I2Y5_9DINO</name>
<proteinExistence type="predicted"/>
<evidence type="ECO:0000313" key="3">
    <source>
        <dbReference type="Proteomes" id="UP001178507"/>
    </source>
</evidence>
<keyword evidence="1" id="KW-0472">Membrane</keyword>
<organism evidence="2 3">
    <name type="scientific">Effrenium voratum</name>
    <dbReference type="NCBI Taxonomy" id="2562239"/>
    <lineage>
        <taxon>Eukaryota</taxon>
        <taxon>Sar</taxon>
        <taxon>Alveolata</taxon>
        <taxon>Dinophyceae</taxon>
        <taxon>Suessiales</taxon>
        <taxon>Symbiodiniaceae</taxon>
        <taxon>Effrenium</taxon>
    </lineage>
</organism>